<feature type="binding site" evidence="7">
    <location>
        <position position="153"/>
    </location>
    <ligand>
        <name>sn-glycerol 3-phosphate</name>
        <dbReference type="ChEBI" id="CHEBI:57597"/>
    </ligand>
</feature>
<feature type="binding site" evidence="7">
    <location>
        <position position="272"/>
    </location>
    <ligand>
        <name>sn-glycerol 3-phosphate</name>
        <dbReference type="ChEBI" id="CHEBI:57597"/>
    </ligand>
</feature>
<gene>
    <name evidence="7" type="primary">gpsA</name>
    <name evidence="15" type="ORF">C4900_11450</name>
</gene>
<dbReference type="GO" id="GO:0008654">
    <property type="term" value="P:phospholipid biosynthetic process"/>
    <property type="evidence" value="ECO:0007669"/>
    <property type="project" value="UniProtKB-KW"/>
</dbReference>
<proteinExistence type="inferred from homology"/>
<dbReference type="PANTHER" id="PTHR11728">
    <property type="entry name" value="GLYCEROL-3-PHOSPHATE DEHYDROGENASE"/>
    <property type="match status" value="1"/>
</dbReference>
<comment type="catalytic activity">
    <reaction evidence="7">
        <text>sn-glycerol 3-phosphate + NAD(+) = dihydroxyacetone phosphate + NADH + H(+)</text>
        <dbReference type="Rhea" id="RHEA:11092"/>
        <dbReference type="ChEBI" id="CHEBI:15378"/>
        <dbReference type="ChEBI" id="CHEBI:57540"/>
        <dbReference type="ChEBI" id="CHEBI:57597"/>
        <dbReference type="ChEBI" id="CHEBI:57642"/>
        <dbReference type="ChEBI" id="CHEBI:57945"/>
        <dbReference type="EC" id="1.1.1.94"/>
    </reaction>
</comment>
<keyword evidence="7" id="KW-0547">Nucleotide-binding</keyword>
<evidence type="ECO:0000256" key="1">
    <source>
        <dbReference type="ARBA" id="ARBA00011009"/>
    </source>
</evidence>
<accession>A0A368HFZ0</accession>
<feature type="binding site" evidence="7">
    <location>
        <position position="51"/>
    </location>
    <ligand>
        <name>NADPH</name>
        <dbReference type="ChEBI" id="CHEBI:57783"/>
    </ligand>
</feature>
<keyword evidence="7" id="KW-0521">NADP</keyword>
<dbReference type="InterPro" id="IPR008927">
    <property type="entry name" value="6-PGluconate_DH-like_C_sf"/>
</dbReference>
<dbReference type="EMBL" id="PSYR01000002">
    <property type="protein sequence ID" value="RCN56430.1"/>
    <property type="molecule type" value="Genomic_DNA"/>
</dbReference>
<dbReference type="Gene3D" id="3.40.50.720">
    <property type="entry name" value="NAD(P)-binding Rossmann-like Domain"/>
    <property type="match status" value="1"/>
</dbReference>
<evidence type="ECO:0000256" key="4">
    <source>
        <dbReference type="ARBA" id="ARBA00023098"/>
    </source>
</evidence>
<evidence type="ECO:0000256" key="3">
    <source>
        <dbReference type="ARBA" id="ARBA00023002"/>
    </source>
</evidence>
<evidence type="ECO:0000313" key="16">
    <source>
        <dbReference type="Proteomes" id="UP000253250"/>
    </source>
</evidence>
<comment type="similarity">
    <text evidence="1 7 11">Belongs to the NAD-dependent glycerol-3-phosphate dehydrogenase family.</text>
</comment>
<feature type="binding site" evidence="7">
    <location>
        <position position="283"/>
    </location>
    <ligand>
        <name>NADPH</name>
        <dbReference type="ChEBI" id="CHEBI:57783"/>
    </ligand>
</feature>
<dbReference type="AlphaFoldDB" id="A0A368HFZ0"/>
<evidence type="ECO:0000256" key="6">
    <source>
        <dbReference type="ARBA" id="ARBA00023264"/>
    </source>
</evidence>
<dbReference type="UniPathway" id="UPA00940"/>
<dbReference type="PROSITE" id="PS00957">
    <property type="entry name" value="NAD_G3PDH"/>
    <property type="match status" value="1"/>
</dbReference>
<feature type="binding site" evidence="9">
    <location>
        <begin position="283"/>
        <end position="284"/>
    </location>
    <ligand>
        <name>substrate</name>
    </ligand>
</feature>
<feature type="binding site" evidence="7">
    <location>
        <position position="303"/>
    </location>
    <ligand>
        <name>NADPH</name>
        <dbReference type="ChEBI" id="CHEBI:57783"/>
    </ligand>
</feature>
<feature type="binding site" evidence="7">
    <location>
        <position position="68"/>
    </location>
    <ligand>
        <name>NADPH</name>
        <dbReference type="ChEBI" id="CHEBI:57783"/>
    </ligand>
</feature>
<dbReference type="GO" id="GO:0046167">
    <property type="term" value="P:glycerol-3-phosphate biosynthetic process"/>
    <property type="evidence" value="ECO:0007669"/>
    <property type="project" value="UniProtKB-UniRule"/>
</dbReference>
<keyword evidence="6 7" id="KW-1208">Phospholipid metabolism</keyword>
<dbReference type="PRINTS" id="PR00077">
    <property type="entry name" value="GPDHDRGNASE"/>
</dbReference>
<evidence type="ECO:0000256" key="5">
    <source>
        <dbReference type="ARBA" id="ARBA00023209"/>
    </source>
</evidence>
<dbReference type="InterPro" id="IPR011128">
    <property type="entry name" value="G3P_DH_NAD-dep_N"/>
</dbReference>
<feature type="binding site" evidence="10">
    <location>
        <begin position="27"/>
        <end position="32"/>
    </location>
    <ligand>
        <name>NAD(+)</name>
        <dbReference type="ChEBI" id="CHEBI:57540"/>
    </ligand>
</feature>
<keyword evidence="7" id="KW-0963">Cytoplasm</keyword>
<evidence type="ECO:0000256" key="9">
    <source>
        <dbReference type="PIRSR" id="PIRSR000114-2"/>
    </source>
</evidence>
<dbReference type="NCBIfam" id="NF000942">
    <property type="entry name" value="PRK00094.1-4"/>
    <property type="match status" value="1"/>
</dbReference>
<evidence type="ECO:0000259" key="13">
    <source>
        <dbReference type="Pfam" id="PF01210"/>
    </source>
</evidence>
<keyword evidence="2 7" id="KW-0444">Lipid biosynthesis</keyword>
<keyword evidence="5 7" id="KW-0594">Phospholipid biosynthesis</keyword>
<dbReference type="GO" id="GO:0005829">
    <property type="term" value="C:cytosol"/>
    <property type="evidence" value="ECO:0007669"/>
    <property type="project" value="TreeGrafter"/>
</dbReference>
<dbReference type="Gene3D" id="1.10.1040.10">
    <property type="entry name" value="N-(1-d-carboxylethyl)-l-norvaline Dehydrogenase, domain 2"/>
    <property type="match status" value="1"/>
</dbReference>
<evidence type="ECO:0000256" key="8">
    <source>
        <dbReference type="PIRSR" id="PIRSR000114-1"/>
    </source>
</evidence>
<dbReference type="Proteomes" id="UP000253250">
    <property type="component" value="Unassembled WGS sequence"/>
</dbReference>
<reference evidence="15 16" key="1">
    <citation type="submission" date="2018-02" db="EMBL/GenBank/DDBJ databases">
        <title>Insights into the biology of acidophilic members of the Acidiferrobacteraceae family derived from comparative genomic analyses.</title>
        <authorList>
            <person name="Issotta F."/>
            <person name="Thyssen C."/>
            <person name="Mena C."/>
            <person name="Moya A."/>
            <person name="Bellenberg S."/>
            <person name="Sproer C."/>
            <person name="Covarrubias P.C."/>
            <person name="Sand W."/>
            <person name="Quatrini R."/>
            <person name="Vera M."/>
        </authorList>
    </citation>
    <scope>NUCLEOTIDE SEQUENCE [LARGE SCALE GENOMIC DNA]</scope>
    <source>
        <strain evidence="16">m-1</strain>
    </source>
</reference>
<feature type="binding site" evidence="7">
    <location>
        <position position="283"/>
    </location>
    <ligand>
        <name>sn-glycerol 3-phosphate</name>
        <dbReference type="ChEBI" id="CHEBI:57597"/>
    </ligand>
</feature>
<dbReference type="GO" id="GO:0005975">
    <property type="term" value="P:carbohydrate metabolic process"/>
    <property type="evidence" value="ECO:0007669"/>
    <property type="project" value="InterPro"/>
</dbReference>
<sequence>MKIERLPSSRDRRIGNGTYPPVAAVVGAGAWGTALATAFSRGGYCVNLWTRQARVVASIRDRRRNSAYLSDVQLPDGLTATTDLACALRGAEVVVMAVPSSALRVIARRIGPLLPADVPVLFASKGLELGSGAFMTEVAEAVFAGRLVGVLTGPGFAAEVTRGEPTVLTLAMAALSGQKTVGRGAREFAETFKARLASGGISVAVTDDVVGAQVGGALKNVIAIACGMAAGRGFGENARAAIITRGFEDMRKLAVALGGRAETLLGSCGAGDVFLTCASSQSRNYRLGVALARGDEPPAGVVEGINTAEAVRMLEQDADIDLRLPPVIRALWAHEISPEQALERLLGVD</sequence>
<feature type="binding site" evidence="7">
    <location>
        <position position="31"/>
    </location>
    <ligand>
        <name>NADPH</name>
        <dbReference type="ChEBI" id="CHEBI:57783"/>
    </ligand>
</feature>
<feature type="binding site" evidence="10">
    <location>
        <position position="157"/>
    </location>
    <ligand>
        <name>NAD(+)</name>
        <dbReference type="ChEBI" id="CHEBI:57540"/>
    </ligand>
</feature>
<comment type="subcellular location">
    <subcellularLocation>
        <location evidence="7">Cytoplasm</location>
    </subcellularLocation>
</comment>
<evidence type="ECO:0000259" key="14">
    <source>
        <dbReference type="Pfam" id="PF07479"/>
    </source>
</evidence>
<keyword evidence="3 7" id="KW-0560">Oxidoreductase</keyword>
<organism evidence="15 16">
    <name type="scientific">Acidiferrobacter thiooxydans</name>
    <dbReference type="NCBI Taxonomy" id="163359"/>
    <lineage>
        <taxon>Bacteria</taxon>
        <taxon>Pseudomonadati</taxon>
        <taxon>Pseudomonadota</taxon>
        <taxon>Gammaproteobacteria</taxon>
        <taxon>Acidiferrobacterales</taxon>
        <taxon>Acidiferrobacteraceae</taxon>
        <taxon>Acidiferrobacter</taxon>
    </lineage>
</organism>
<dbReference type="GO" id="GO:0046168">
    <property type="term" value="P:glycerol-3-phosphate catabolic process"/>
    <property type="evidence" value="ECO:0007669"/>
    <property type="project" value="InterPro"/>
</dbReference>
<evidence type="ECO:0000256" key="11">
    <source>
        <dbReference type="RuleBase" id="RU000437"/>
    </source>
</evidence>
<comment type="catalytic activity">
    <reaction evidence="7 12">
        <text>sn-glycerol 3-phosphate + NADP(+) = dihydroxyacetone phosphate + NADPH + H(+)</text>
        <dbReference type="Rhea" id="RHEA:11096"/>
        <dbReference type="ChEBI" id="CHEBI:15378"/>
        <dbReference type="ChEBI" id="CHEBI:57597"/>
        <dbReference type="ChEBI" id="CHEBI:57642"/>
        <dbReference type="ChEBI" id="CHEBI:57783"/>
        <dbReference type="ChEBI" id="CHEBI:58349"/>
        <dbReference type="EC" id="1.1.1.94"/>
    </reaction>
</comment>
<comment type="pathway">
    <text evidence="7">Membrane lipid metabolism; glycerophospholipid metabolism.</text>
</comment>
<keyword evidence="4 7" id="KW-0443">Lipid metabolism</keyword>
<comment type="caution">
    <text evidence="7">Lacks conserved residue(s) required for the propagation of feature annotation.</text>
</comment>
<feature type="binding site" evidence="7">
    <location>
        <position position="157"/>
    </location>
    <ligand>
        <name>NADPH</name>
        <dbReference type="ChEBI" id="CHEBI:57783"/>
    </ligand>
</feature>
<dbReference type="GO" id="GO:0141153">
    <property type="term" value="F:glycerol-3-phosphate dehydrogenase (NADP+) activity"/>
    <property type="evidence" value="ECO:0007669"/>
    <property type="project" value="RHEA"/>
</dbReference>
<dbReference type="EC" id="1.1.1.94" evidence="7"/>
<dbReference type="InterPro" id="IPR006168">
    <property type="entry name" value="G3P_DH_NAD-dep"/>
</dbReference>
<evidence type="ECO:0000313" key="15">
    <source>
        <dbReference type="EMBL" id="RCN56430.1"/>
    </source>
</evidence>
<evidence type="ECO:0000256" key="2">
    <source>
        <dbReference type="ARBA" id="ARBA00022516"/>
    </source>
</evidence>
<dbReference type="InterPro" id="IPR006109">
    <property type="entry name" value="G3P_DH_NAD-dep_C"/>
</dbReference>
<dbReference type="Pfam" id="PF07479">
    <property type="entry name" value="NAD_Gly3P_dh_C"/>
    <property type="match status" value="1"/>
</dbReference>
<evidence type="ECO:0000256" key="12">
    <source>
        <dbReference type="RuleBase" id="RU000439"/>
    </source>
</evidence>
<dbReference type="GO" id="GO:0051287">
    <property type="term" value="F:NAD binding"/>
    <property type="evidence" value="ECO:0007669"/>
    <property type="project" value="InterPro"/>
</dbReference>
<feature type="domain" description="Glycerol-3-phosphate dehydrogenase NAD-dependent N-terminal" evidence="13">
    <location>
        <begin position="24"/>
        <end position="173"/>
    </location>
</feature>
<feature type="binding site" evidence="7">
    <location>
        <position position="284"/>
    </location>
    <ligand>
        <name>sn-glycerol 3-phosphate</name>
        <dbReference type="ChEBI" id="CHEBI:57597"/>
    </ligand>
</feature>
<dbReference type="SUPFAM" id="SSF51735">
    <property type="entry name" value="NAD(P)-binding Rossmann-fold domains"/>
    <property type="match status" value="1"/>
</dbReference>
<dbReference type="GO" id="GO:0141152">
    <property type="term" value="F:glycerol-3-phosphate dehydrogenase (NAD+) activity"/>
    <property type="evidence" value="ECO:0007669"/>
    <property type="project" value="RHEA"/>
</dbReference>
<evidence type="ECO:0000256" key="10">
    <source>
        <dbReference type="PIRSR" id="PIRSR000114-3"/>
    </source>
</evidence>
<name>A0A368HFZ0_9GAMM</name>
<dbReference type="PIRSF" id="PIRSF000114">
    <property type="entry name" value="Glycerol-3-P_dh"/>
    <property type="match status" value="1"/>
</dbReference>
<feature type="binding site" evidence="7">
    <location>
        <position position="282"/>
    </location>
    <ligand>
        <name>sn-glycerol 3-phosphate</name>
        <dbReference type="ChEBI" id="CHEBI:57597"/>
    </ligand>
</feature>
<dbReference type="InterPro" id="IPR013328">
    <property type="entry name" value="6PGD_dom2"/>
</dbReference>
<comment type="function">
    <text evidence="7">Catalyzes the reduction of the glycolytic intermediate dihydroxyacetone phosphate (DHAP) to sn-glycerol 3-phosphate (G3P), the key precursor for phospholipid synthesis.</text>
</comment>
<feature type="binding site" evidence="7">
    <location>
        <position position="219"/>
    </location>
    <ligand>
        <name>sn-glycerol 3-phosphate</name>
        <dbReference type="ChEBI" id="CHEBI:57597"/>
    </ligand>
</feature>
<feature type="active site" description="Proton acceptor" evidence="7 8">
    <location>
        <position position="219"/>
    </location>
</feature>
<dbReference type="GO" id="GO:0006650">
    <property type="term" value="P:glycerophospholipid metabolic process"/>
    <property type="evidence" value="ECO:0007669"/>
    <property type="project" value="UniProtKB-UniRule"/>
</dbReference>
<dbReference type="HAMAP" id="MF_00394">
    <property type="entry name" value="NAD_Glyc3P_dehydrog"/>
    <property type="match status" value="1"/>
</dbReference>
<dbReference type="NCBIfam" id="NF000940">
    <property type="entry name" value="PRK00094.1-2"/>
    <property type="match status" value="1"/>
</dbReference>
<feature type="binding site" evidence="9">
    <location>
        <position position="125"/>
    </location>
    <ligand>
        <name>substrate</name>
    </ligand>
</feature>
<feature type="domain" description="Glycerol-3-phosphate dehydrogenase NAD-dependent C-terminal" evidence="14">
    <location>
        <begin position="208"/>
        <end position="342"/>
    </location>
</feature>
<feature type="binding site" evidence="7">
    <location>
        <position position="125"/>
    </location>
    <ligand>
        <name>sn-glycerol 3-phosphate</name>
        <dbReference type="ChEBI" id="CHEBI:57597"/>
    </ligand>
</feature>
<feature type="binding site" evidence="10">
    <location>
        <position position="283"/>
    </location>
    <ligand>
        <name>NAD(+)</name>
        <dbReference type="ChEBI" id="CHEBI:57540"/>
    </ligand>
</feature>
<dbReference type="SUPFAM" id="SSF48179">
    <property type="entry name" value="6-phosphogluconate dehydrogenase C-terminal domain-like"/>
    <property type="match status" value="1"/>
</dbReference>
<comment type="caution">
    <text evidence="15">The sequence shown here is derived from an EMBL/GenBank/DDBJ whole genome shotgun (WGS) entry which is preliminary data.</text>
</comment>
<dbReference type="Pfam" id="PF01210">
    <property type="entry name" value="NAD_Gly3P_dh_N"/>
    <property type="match status" value="1"/>
</dbReference>
<evidence type="ECO:0000256" key="7">
    <source>
        <dbReference type="HAMAP-Rule" id="MF_00394"/>
    </source>
</evidence>
<keyword evidence="7 10" id="KW-0520">NAD</keyword>
<feature type="binding site" evidence="7">
    <location>
        <position position="301"/>
    </location>
    <ligand>
        <name>NADPH</name>
        <dbReference type="ChEBI" id="CHEBI:57783"/>
    </ligand>
</feature>
<dbReference type="InterPro" id="IPR036291">
    <property type="entry name" value="NAD(P)-bd_dom_sf"/>
</dbReference>
<keyword evidence="16" id="KW-1185">Reference proteome</keyword>
<dbReference type="PANTHER" id="PTHR11728:SF1">
    <property type="entry name" value="GLYCEROL-3-PHOSPHATE DEHYDROGENASE [NAD(+)] 2, CHLOROPLASTIC"/>
    <property type="match status" value="1"/>
</dbReference>
<dbReference type="OrthoDB" id="9812273at2"/>
<protein>
    <recommendedName>
        <fullName evidence="7">Glycerol-3-phosphate dehydrogenase [NAD(P)+]</fullName>
        <ecNumber evidence="7">1.1.1.94</ecNumber>
    </recommendedName>
    <alternativeName>
        <fullName evidence="7">NAD(P)(+)-dependent glycerol-3-phosphate dehydrogenase</fullName>
    </alternativeName>
    <alternativeName>
        <fullName evidence="7">NAD(P)H-dependent dihydroxyacetone-phosphate reductase</fullName>
    </alternativeName>
</protein>
<feature type="binding site" evidence="7">
    <location>
        <position position="125"/>
    </location>
    <ligand>
        <name>NADPH</name>
        <dbReference type="ChEBI" id="CHEBI:57783"/>
    </ligand>
</feature>